<dbReference type="EMBL" id="BMZQ01000004">
    <property type="protein sequence ID" value="GHD22494.1"/>
    <property type="molecule type" value="Genomic_DNA"/>
</dbReference>
<reference evidence="4" key="1">
    <citation type="journal article" date="2014" name="Int. J. Syst. Evol. Microbiol.">
        <title>Complete genome sequence of Corynebacterium casei LMG S-19264T (=DSM 44701T), isolated from a smear-ripened cheese.</title>
        <authorList>
            <consortium name="US DOE Joint Genome Institute (JGI-PGF)"/>
            <person name="Walter F."/>
            <person name="Albersmeier A."/>
            <person name="Kalinowski J."/>
            <person name="Ruckert C."/>
        </authorList>
    </citation>
    <scope>NUCLEOTIDE SEQUENCE</scope>
    <source>
        <strain evidence="4">KCTC 42249</strain>
    </source>
</reference>
<accession>A0A8J3DZ75</accession>
<sequence length="239" mass="24906">MGMGMITATIMPIPSTITTMTDGLALQRLLIWASPAFPVGTFAYSGGLETAIAEGAVRDAEAMRDWLEGNLQSGAGRNDAILAALACRAHDDAARLSDLADLCLALTPARQRHEELLVTGHAFIQAAKAWSDPVHERLPAACPYPIAFGAIAGAASINAVNAALAFLTAYAQAQVSVAVRLIPIGQTSGLAILAALEPLIADLAKTLADADENDLGAIAYATDIAAMNHETLTTRIFRS</sequence>
<comment type="similarity">
    <text evidence="3">Belongs to the UreF family.</text>
</comment>
<evidence type="ECO:0000313" key="5">
    <source>
        <dbReference type="Proteomes" id="UP000630142"/>
    </source>
</evidence>
<dbReference type="PANTHER" id="PTHR33620:SF1">
    <property type="entry name" value="UREASE ACCESSORY PROTEIN F"/>
    <property type="match status" value="1"/>
</dbReference>
<reference evidence="4" key="2">
    <citation type="submission" date="2020-09" db="EMBL/GenBank/DDBJ databases">
        <authorList>
            <person name="Sun Q."/>
            <person name="Kim S."/>
        </authorList>
    </citation>
    <scope>NUCLEOTIDE SEQUENCE</scope>
    <source>
        <strain evidence="4">KCTC 42249</strain>
    </source>
</reference>
<dbReference type="InterPro" id="IPR002639">
    <property type="entry name" value="UreF"/>
</dbReference>
<dbReference type="PANTHER" id="PTHR33620">
    <property type="entry name" value="UREASE ACCESSORY PROTEIN F"/>
    <property type="match status" value="1"/>
</dbReference>
<name>A0A8J3DZ75_9HYPH</name>
<keyword evidence="1 3" id="KW-0996">Nickel insertion</keyword>
<organism evidence="4 5">
    <name type="scientific">Tianweitania populi</name>
    <dbReference type="NCBI Taxonomy" id="1607949"/>
    <lineage>
        <taxon>Bacteria</taxon>
        <taxon>Pseudomonadati</taxon>
        <taxon>Pseudomonadota</taxon>
        <taxon>Alphaproteobacteria</taxon>
        <taxon>Hyphomicrobiales</taxon>
        <taxon>Phyllobacteriaceae</taxon>
        <taxon>Tianweitania</taxon>
    </lineage>
</organism>
<dbReference type="InterPro" id="IPR038277">
    <property type="entry name" value="UreF_sf"/>
</dbReference>
<dbReference type="PIRSF" id="PIRSF009467">
    <property type="entry name" value="Ureas_acces_UreF"/>
    <property type="match status" value="1"/>
</dbReference>
<comment type="caution">
    <text evidence="4">The sequence shown here is derived from an EMBL/GenBank/DDBJ whole genome shotgun (WGS) entry which is preliminary data.</text>
</comment>
<dbReference type="Proteomes" id="UP000630142">
    <property type="component" value="Unassembled WGS sequence"/>
</dbReference>
<comment type="subunit">
    <text evidence="3">UreD, UreF and UreG form a complex that acts as a GTP-hydrolysis-dependent molecular chaperone, activating the urease apoprotein by helping to assemble the nickel containing metallocenter of UreC. The UreE protein probably delivers the nickel.</text>
</comment>
<dbReference type="AlphaFoldDB" id="A0A8J3DZ75"/>
<evidence type="ECO:0000256" key="2">
    <source>
        <dbReference type="ARBA" id="ARBA00023186"/>
    </source>
</evidence>
<protein>
    <recommendedName>
        <fullName evidence="3">Urease accessory protein UreF</fullName>
    </recommendedName>
</protein>
<comment type="subcellular location">
    <subcellularLocation>
        <location evidence="3">Cytoplasm</location>
    </subcellularLocation>
</comment>
<evidence type="ECO:0000256" key="1">
    <source>
        <dbReference type="ARBA" id="ARBA00022988"/>
    </source>
</evidence>
<dbReference type="HAMAP" id="MF_01385">
    <property type="entry name" value="UreF"/>
    <property type="match status" value="1"/>
</dbReference>
<evidence type="ECO:0000313" key="4">
    <source>
        <dbReference type="EMBL" id="GHD22494.1"/>
    </source>
</evidence>
<gene>
    <name evidence="3 4" type="primary">ureF</name>
    <name evidence="4" type="ORF">GCM10016234_37000</name>
</gene>
<keyword evidence="2 3" id="KW-0143">Chaperone</keyword>
<evidence type="ECO:0000256" key="3">
    <source>
        <dbReference type="HAMAP-Rule" id="MF_01385"/>
    </source>
</evidence>
<dbReference type="GO" id="GO:0016151">
    <property type="term" value="F:nickel cation binding"/>
    <property type="evidence" value="ECO:0007669"/>
    <property type="project" value="UniProtKB-UniRule"/>
</dbReference>
<dbReference type="Gene3D" id="1.10.4190.10">
    <property type="entry name" value="Urease accessory protein UreF"/>
    <property type="match status" value="1"/>
</dbReference>
<dbReference type="GO" id="GO:0005737">
    <property type="term" value="C:cytoplasm"/>
    <property type="evidence" value="ECO:0007669"/>
    <property type="project" value="UniProtKB-SubCell"/>
</dbReference>
<dbReference type="Pfam" id="PF01730">
    <property type="entry name" value="UreF"/>
    <property type="match status" value="1"/>
</dbReference>
<proteinExistence type="inferred from homology"/>
<keyword evidence="3" id="KW-0963">Cytoplasm</keyword>
<keyword evidence="5" id="KW-1185">Reference proteome</keyword>
<comment type="function">
    <text evidence="3">Required for maturation of urease via the functional incorporation of the urease nickel metallocenter.</text>
</comment>